<feature type="compositionally biased region" description="Basic residues" evidence="2">
    <location>
        <begin position="29"/>
        <end position="38"/>
    </location>
</feature>
<feature type="compositionally biased region" description="Polar residues" evidence="2">
    <location>
        <begin position="1"/>
        <end position="15"/>
    </location>
</feature>
<keyword evidence="5" id="KW-1185">Reference proteome</keyword>
<evidence type="ECO:0000256" key="1">
    <source>
        <dbReference type="ARBA" id="ARBA00022598"/>
    </source>
</evidence>
<organism evidence="5">
    <name type="scientific">Pyrenophora teres f. teres (strain 0-1)</name>
    <name type="common">Barley net blotch fungus</name>
    <name type="synonym">Drechslera teres f. teres</name>
    <dbReference type="NCBI Taxonomy" id="861557"/>
    <lineage>
        <taxon>Eukaryota</taxon>
        <taxon>Fungi</taxon>
        <taxon>Dikarya</taxon>
        <taxon>Ascomycota</taxon>
        <taxon>Pezizomycotina</taxon>
        <taxon>Dothideomycetes</taxon>
        <taxon>Pleosporomycetidae</taxon>
        <taxon>Pleosporales</taxon>
        <taxon>Pleosporineae</taxon>
        <taxon>Pleosporaceae</taxon>
        <taxon>Pyrenophora</taxon>
    </lineage>
</organism>
<dbReference type="GO" id="GO:0044550">
    <property type="term" value="P:secondary metabolite biosynthetic process"/>
    <property type="evidence" value="ECO:0007669"/>
    <property type="project" value="TreeGrafter"/>
</dbReference>
<dbReference type="GO" id="GO:0005737">
    <property type="term" value="C:cytoplasm"/>
    <property type="evidence" value="ECO:0007669"/>
    <property type="project" value="TreeGrafter"/>
</dbReference>
<gene>
    <name evidence="4" type="ORF">PTT_07004</name>
</gene>
<dbReference type="STRING" id="861557.E3RGQ9"/>
<evidence type="ECO:0000313" key="5">
    <source>
        <dbReference type="Proteomes" id="UP000001067"/>
    </source>
</evidence>
<dbReference type="OrthoDB" id="416786at2759"/>
<dbReference type="AlphaFoldDB" id="E3RGQ9"/>
<dbReference type="EMBL" id="GL532934">
    <property type="protein sequence ID" value="EFQ95090.1"/>
    <property type="molecule type" value="Genomic_DNA"/>
</dbReference>
<sequence length="205" mass="22479">MSAGSQATGSRSGSAIRTEGPRNAGSLRAARRQYSRRPTRIEEELAERLPGHMVPTVFFALTQFPVPTSGNTDRKRLREIGASFTAQHLAEMRTSRQGYKRQPSTEVERIIQRLWGSVLGIEPDSIGLDDSFFRLGGDSITAMQISSFYLSVSTGDIIKKKNIALLACDILPSTSTLSRCAFTDPVDNAFDLTVTVRESGDIISH</sequence>
<dbReference type="GO" id="GO:0031177">
    <property type="term" value="F:phosphopantetheine binding"/>
    <property type="evidence" value="ECO:0007669"/>
    <property type="project" value="TreeGrafter"/>
</dbReference>
<name>E3RGQ9_PYRTT</name>
<reference evidence="4 5" key="1">
    <citation type="journal article" date="2010" name="Genome Biol.">
        <title>A first genome assembly of the barley fungal pathogen Pyrenophora teres f. teres.</title>
        <authorList>
            <person name="Ellwood S.R."/>
            <person name="Liu Z."/>
            <person name="Syme R.A."/>
            <person name="Lai Z."/>
            <person name="Hane J.K."/>
            <person name="Keiper F."/>
            <person name="Moffat C.S."/>
            <person name="Oliver R.P."/>
            <person name="Friesen T.L."/>
        </authorList>
    </citation>
    <scope>NUCLEOTIDE SEQUENCE [LARGE SCALE GENOMIC DNA]</scope>
    <source>
        <strain evidence="4 5">0-1</strain>
    </source>
</reference>
<dbReference type="PROSITE" id="PS50075">
    <property type="entry name" value="CARRIER"/>
    <property type="match status" value="1"/>
</dbReference>
<accession>E3RGQ9</accession>
<dbReference type="GO" id="GO:0016874">
    <property type="term" value="F:ligase activity"/>
    <property type="evidence" value="ECO:0007669"/>
    <property type="project" value="UniProtKB-KW"/>
</dbReference>
<proteinExistence type="predicted"/>
<dbReference type="Proteomes" id="UP000001067">
    <property type="component" value="Unassembled WGS sequence"/>
</dbReference>
<evidence type="ECO:0000313" key="4">
    <source>
        <dbReference type="EMBL" id="EFQ95090.1"/>
    </source>
</evidence>
<evidence type="ECO:0000256" key="2">
    <source>
        <dbReference type="SAM" id="MobiDB-lite"/>
    </source>
</evidence>
<dbReference type="Gene3D" id="3.30.300.30">
    <property type="match status" value="1"/>
</dbReference>
<dbReference type="Gene3D" id="1.10.1200.10">
    <property type="entry name" value="ACP-like"/>
    <property type="match status" value="1"/>
</dbReference>
<dbReference type="SUPFAM" id="SSF56801">
    <property type="entry name" value="Acetyl-CoA synthetase-like"/>
    <property type="match status" value="1"/>
</dbReference>
<dbReference type="InterPro" id="IPR009081">
    <property type="entry name" value="PP-bd_ACP"/>
</dbReference>
<dbReference type="HOGENOM" id="CLU_1338124_0_0_1"/>
<dbReference type="KEGG" id="pte:PTT_07004"/>
<dbReference type="InterPro" id="IPR036736">
    <property type="entry name" value="ACP-like_sf"/>
</dbReference>
<protein>
    <recommendedName>
        <fullName evidence="3">Carrier domain-containing protein</fullName>
    </recommendedName>
</protein>
<dbReference type="InterPro" id="IPR045851">
    <property type="entry name" value="AMP-bd_C_sf"/>
</dbReference>
<evidence type="ECO:0000259" key="3">
    <source>
        <dbReference type="PROSITE" id="PS50075"/>
    </source>
</evidence>
<dbReference type="SUPFAM" id="SSF47336">
    <property type="entry name" value="ACP-like"/>
    <property type="match status" value="1"/>
</dbReference>
<dbReference type="PANTHER" id="PTHR45527:SF1">
    <property type="entry name" value="FATTY ACID SYNTHASE"/>
    <property type="match status" value="1"/>
</dbReference>
<dbReference type="GO" id="GO:0043041">
    <property type="term" value="P:amino acid activation for nonribosomal peptide biosynthetic process"/>
    <property type="evidence" value="ECO:0007669"/>
    <property type="project" value="TreeGrafter"/>
</dbReference>
<feature type="domain" description="Carrier" evidence="3">
    <location>
        <begin position="102"/>
        <end position="185"/>
    </location>
</feature>
<dbReference type="Pfam" id="PF00550">
    <property type="entry name" value="PP-binding"/>
    <property type="match status" value="1"/>
</dbReference>
<keyword evidence="1" id="KW-0436">Ligase</keyword>
<dbReference type="PANTHER" id="PTHR45527">
    <property type="entry name" value="NONRIBOSOMAL PEPTIDE SYNTHETASE"/>
    <property type="match status" value="1"/>
</dbReference>
<feature type="region of interest" description="Disordered" evidence="2">
    <location>
        <begin position="1"/>
        <end position="39"/>
    </location>
</feature>